<dbReference type="PROSITE" id="PS51184">
    <property type="entry name" value="JMJC"/>
    <property type="match status" value="1"/>
</dbReference>
<reference evidence="3" key="1">
    <citation type="journal article" date="2021" name="Sci. Rep.">
        <title>Diploid genomic architecture of Nitzschia inconspicua, an elite biomass production diatom.</title>
        <authorList>
            <person name="Oliver A."/>
            <person name="Podell S."/>
            <person name="Pinowska A."/>
            <person name="Traller J.C."/>
            <person name="Smith S.R."/>
            <person name="McClure R."/>
            <person name="Beliaev A."/>
            <person name="Bohutskyi P."/>
            <person name="Hill E.A."/>
            <person name="Rabines A."/>
            <person name="Zheng H."/>
            <person name="Allen L.Z."/>
            <person name="Kuo A."/>
            <person name="Grigoriev I.V."/>
            <person name="Allen A.E."/>
            <person name="Hazlebeck D."/>
            <person name="Allen E.E."/>
        </authorList>
    </citation>
    <scope>NUCLEOTIDE SEQUENCE</scope>
    <source>
        <strain evidence="3">Hildebrandi</strain>
    </source>
</reference>
<dbReference type="EMBL" id="JAGRRH010000001">
    <property type="protein sequence ID" value="KAG7374401.1"/>
    <property type="molecule type" value="Genomic_DNA"/>
</dbReference>
<proteinExistence type="predicted"/>
<evidence type="ECO:0000313" key="4">
    <source>
        <dbReference type="Proteomes" id="UP000693970"/>
    </source>
</evidence>
<dbReference type="InterPro" id="IPR003347">
    <property type="entry name" value="JmjC_dom"/>
</dbReference>
<keyword evidence="4" id="KW-1185">Reference proteome</keyword>
<name>A0A9K3M8U8_9STRA</name>
<feature type="compositionally biased region" description="Basic residues" evidence="1">
    <location>
        <begin position="1"/>
        <end position="18"/>
    </location>
</feature>
<dbReference type="PANTHER" id="PTHR12461">
    <property type="entry name" value="HYPOXIA-INDUCIBLE FACTOR 1 ALPHA INHIBITOR-RELATED"/>
    <property type="match status" value="1"/>
</dbReference>
<feature type="region of interest" description="Disordered" evidence="1">
    <location>
        <begin position="1"/>
        <end position="32"/>
    </location>
</feature>
<dbReference type="Pfam" id="PF13621">
    <property type="entry name" value="Cupin_8"/>
    <property type="match status" value="1"/>
</dbReference>
<dbReference type="InterPro" id="IPR041667">
    <property type="entry name" value="Cupin_8"/>
</dbReference>
<gene>
    <name evidence="3" type="ORF">IV203_013496</name>
</gene>
<feature type="domain" description="JmjC" evidence="2">
    <location>
        <begin position="178"/>
        <end position="353"/>
    </location>
</feature>
<evidence type="ECO:0000256" key="1">
    <source>
        <dbReference type="SAM" id="MobiDB-lite"/>
    </source>
</evidence>
<organism evidence="3 4">
    <name type="scientific">Nitzschia inconspicua</name>
    <dbReference type="NCBI Taxonomy" id="303405"/>
    <lineage>
        <taxon>Eukaryota</taxon>
        <taxon>Sar</taxon>
        <taxon>Stramenopiles</taxon>
        <taxon>Ochrophyta</taxon>
        <taxon>Bacillariophyta</taxon>
        <taxon>Bacillariophyceae</taxon>
        <taxon>Bacillariophycidae</taxon>
        <taxon>Bacillariales</taxon>
        <taxon>Bacillariaceae</taxon>
        <taxon>Nitzschia</taxon>
    </lineage>
</organism>
<protein>
    <submittedName>
        <fullName evidence="3">Transcription factor jumonji</fullName>
    </submittedName>
</protein>
<feature type="compositionally biased region" description="Acidic residues" evidence="1">
    <location>
        <begin position="416"/>
        <end position="435"/>
    </location>
</feature>
<reference evidence="3" key="2">
    <citation type="submission" date="2021-04" db="EMBL/GenBank/DDBJ databases">
        <authorList>
            <person name="Podell S."/>
        </authorList>
    </citation>
    <scope>NUCLEOTIDE SEQUENCE</scope>
    <source>
        <strain evidence="3">Hildebrandi</strain>
    </source>
</reference>
<sequence>MPSSKRKANKKKEKAKKRLREDDPSLDVVLSREDPPPVVTRVMGVVTGGDNPPVELSLTPTLTEFFGGILSPQQFLTDFFRKQAVHTDCTDKHRMRRTQILRKEMFDLDYGEILSETSSDTIFVWLKVDKSNNGETRTPNGGTVDKKKKKADSLIHSIEVPNSETALALLTAGQSTYCRAPPQVEQHLVASLLRETGLGCGQYDPTGESNLCLGRGEVETFISASGHVTDWHFDFQENFTIQLSGSKRWTLMEGTITDPIRGCTPHYNSPEAVESQLKSAYLYDKQFVFGQPKQGVNAKGTPKSVIMKPGDTLYFPAGMWHKVETLEPGVSINVSLMATNYAETISRAVYHYLYSDRRFRRPIINNPVTSAISHLQELLTDLPTMLQQLCKPNGEGAHDILPPTLQFPPLFISVEEDEEETNDGSDDDDDDDDSIDDRSEDAVLVEPAVESVDADDVPVGRLVDDGRNDVTVSPSEDESDEEEDFETLDPATFLAYPPNWDFALEMGCRVGLYKNPLSALHKLEEINSYYRKSSTTKKASSGVFVLNVNYAGNEAHESAIRVQFRDNKEGMVSRLWQLERYKQCIEDKKENGLLEVCEVKENNHYMISFLVYHGYIQIKPFPRSKTK</sequence>
<evidence type="ECO:0000259" key="2">
    <source>
        <dbReference type="PROSITE" id="PS51184"/>
    </source>
</evidence>
<dbReference type="AlphaFoldDB" id="A0A9K3M8U8"/>
<accession>A0A9K3M8U8</accession>
<feature type="region of interest" description="Disordered" evidence="1">
    <location>
        <begin position="416"/>
        <end position="485"/>
    </location>
</feature>
<evidence type="ECO:0000313" key="3">
    <source>
        <dbReference type="EMBL" id="KAG7374401.1"/>
    </source>
</evidence>
<dbReference type="Proteomes" id="UP000693970">
    <property type="component" value="Unassembled WGS sequence"/>
</dbReference>
<comment type="caution">
    <text evidence="3">The sequence shown here is derived from an EMBL/GenBank/DDBJ whole genome shotgun (WGS) entry which is preliminary data.</text>
</comment>
<dbReference type="SMART" id="SM00558">
    <property type="entry name" value="JmjC"/>
    <property type="match status" value="1"/>
</dbReference>
<dbReference type="PANTHER" id="PTHR12461:SF105">
    <property type="entry name" value="HYPOXIA-INDUCIBLE FACTOR 1-ALPHA INHIBITOR"/>
    <property type="match status" value="1"/>
</dbReference>
<dbReference type="OrthoDB" id="47172at2759"/>
<feature type="compositionally biased region" description="Acidic residues" evidence="1">
    <location>
        <begin position="475"/>
        <end position="485"/>
    </location>
</feature>